<dbReference type="OrthoDB" id="9766796at2"/>
<keyword evidence="3" id="KW-0285">Flavoprotein</keyword>
<evidence type="ECO:0000256" key="5">
    <source>
        <dbReference type="ARBA" id="ARBA00023002"/>
    </source>
</evidence>
<reference evidence="8 9" key="2">
    <citation type="journal article" date="2010" name="Stand. Genomic Sci.">
        <title>Complete genome sequence of the Medicago microsymbiont Ensifer (Sinorhizobium) medicae strain WSM419.</title>
        <authorList>
            <person name="Reeve W."/>
            <person name="Chain P."/>
            <person name="O'Hara G."/>
            <person name="Ardley J."/>
            <person name="Nandesena K."/>
            <person name="Brau L."/>
            <person name="Tiwari R."/>
            <person name="Malfatti S."/>
            <person name="Kiss H."/>
            <person name="Lapidus A."/>
            <person name="Copeland A."/>
            <person name="Nolan M."/>
            <person name="Land M."/>
            <person name="Hauser L."/>
            <person name="Chang Y.J."/>
            <person name="Ivanova N."/>
            <person name="Mavromatis K."/>
            <person name="Markowitz V."/>
            <person name="Kyrpides N."/>
            <person name="Gollagher M."/>
            <person name="Yates R."/>
            <person name="Dilworth M."/>
            <person name="Howieson J."/>
        </authorList>
    </citation>
    <scope>NUCLEOTIDE SEQUENCE [LARGE SCALE GENOMIC DNA]</scope>
    <source>
        <strain evidence="8 9">WSM419</strain>
        <plasmid evidence="9">Plasmid pSMED02</plasmid>
    </source>
</reference>
<dbReference type="InterPro" id="IPR006076">
    <property type="entry name" value="FAD-dep_OxRdtase"/>
</dbReference>
<evidence type="ECO:0000256" key="4">
    <source>
        <dbReference type="ARBA" id="ARBA00022827"/>
    </source>
</evidence>
<dbReference type="HOGENOM" id="CLU_015740_5_1_5"/>
<proteinExistence type="inferred from homology"/>
<keyword evidence="8" id="KW-0614">Plasmid</keyword>
<evidence type="ECO:0000256" key="3">
    <source>
        <dbReference type="ARBA" id="ARBA00022630"/>
    </source>
</evidence>
<dbReference type="PATRIC" id="fig|366394.8.peg.1956"/>
<dbReference type="Gene3D" id="3.30.9.10">
    <property type="entry name" value="D-Amino Acid Oxidase, subunit A, domain 2"/>
    <property type="match status" value="1"/>
</dbReference>
<dbReference type="Proteomes" id="UP000001108">
    <property type="component" value="Plasmid pSMED02"/>
</dbReference>
<comment type="similarity">
    <text evidence="2">Belongs to the FAD-dependent glycerol-3-phosphate dehydrogenase family.</text>
</comment>
<evidence type="ECO:0000256" key="2">
    <source>
        <dbReference type="ARBA" id="ARBA00007330"/>
    </source>
</evidence>
<dbReference type="PANTHER" id="PTHR11985:SF15">
    <property type="entry name" value="GLYCEROL-3-PHOSPHATE DEHYDROGENASE, MITOCHONDRIAL"/>
    <property type="match status" value="1"/>
</dbReference>
<evidence type="ECO:0000256" key="1">
    <source>
        <dbReference type="ARBA" id="ARBA00001974"/>
    </source>
</evidence>
<feature type="domain" description="FAD dependent oxidoreductase" evidence="6">
    <location>
        <begin position="33"/>
        <end position="402"/>
    </location>
</feature>
<dbReference type="PANTHER" id="PTHR11985">
    <property type="entry name" value="GLYCEROL-3-PHOSPHATE DEHYDROGENASE"/>
    <property type="match status" value="1"/>
</dbReference>
<dbReference type="GO" id="GO:0004368">
    <property type="term" value="F:glycerol-3-phosphate dehydrogenase (quinone) activity"/>
    <property type="evidence" value="ECO:0007669"/>
    <property type="project" value="InterPro"/>
</dbReference>
<feature type="domain" description="Alpha-glycerophosphate oxidase C-terminal" evidence="7">
    <location>
        <begin position="439"/>
        <end position="500"/>
    </location>
</feature>
<protein>
    <submittedName>
        <fullName evidence="8">FAD dependent oxidoreductase</fullName>
    </submittedName>
</protein>
<evidence type="ECO:0000259" key="7">
    <source>
        <dbReference type="Pfam" id="PF16901"/>
    </source>
</evidence>
<accession>A6UKP4</accession>
<evidence type="ECO:0000259" key="6">
    <source>
        <dbReference type="Pfam" id="PF01266"/>
    </source>
</evidence>
<dbReference type="AlphaFoldDB" id="A6UKP4"/>
<keyword evidence="5" id="KW-0560">Oxidoreductase</keyword>
<dbReference type="Gene3D" id="1.10.8.870">
    <property type="entry name" value="Alpha-glycerophosphate oxidase, cap domain"/>
    <property type="match status" value="1"/>
</dbReference>
<dbReference type="InterPro" id="IPR031656">
    <property type="entry name" value="DAO_C"/>
</dbReference>
<dbReference type="Pfam" id="PF16901">
    <property type="entry name" value="DAO_C"/>
    <property type="match status" value="1"/>
</dbReference>
<dbReference type="eggNOG" id="COG0578">
    <property type="taxonomic scope" value="Bacteria"/>
</dbReference>
<reference evidence="9" key="1">
    <citation type="submission" date="2007-06" db="EMBL/GenBank/DDBJ databases">
        <title>Complete sequence of Sinorhizobium medicae WSM419 plasmid pSMED02.</title>
        <authorList>
            <consortium name="US DOE Joint Genome Institute"/>
            <person name="Copeland A."/>
            <person name="Lucas S."/>
            <person name="Lapidus A."/>
            <person name="Barry K."/>
            <person name="Glavina del Rio T."/>
            <person name="Dalin E."/>
            <person name="Tice H."/>
            <person name="Pitluck S."/>
            <person name="Chain P."/>
            <person name="Malfatti S."/>
            <person name="Shin M."/>
            <person name="Vergez L."/>
            <person name="Schmutz J."/>
            <person name="Larimer F."/>
            <person name="Land M."/>
            <person name="Hauser L."/>
            <person name="Kyrpides N."/>
            <person name="Mikhailova N."/>
            <person name="Reeve W.G."/>
            <person name="Richardson P."/>
        </authorList>
    </citation>
    <scope>NUCLEOTIDE SEQUENCE [LARGE SCALE GENOMIC DNA]</scope>
    <source>
        <strain evidence="9">WSM419</strain>
        <plasmid evidence="9">Plasmid pSMED02</plasmid>
    </source>
</reference>
<evidence type="ECO:0000313" key="9">
    <source>
        <dbReference type="Proteomes" id="UP000001108"/>
    </source>
</evidence>
<organism evidence="8 9">
    <name type="scientific">Sinorhizobium medicae (strain WSM419)</name>
    <name type="common">Ensifer medicae</name>
    <dbReference type="NCBI Taxonomy" id="366394"/>
    <lineage>
        <taxon>Bacteria</taxon>
        <taxon>Pseudomonadati</taxon>
        <taxon>Pseudomonadota</taxon>
        <taxon>Alphaproteobacteria</taxon>
        <taxon>Hyphomicrobiales</taxon>
        <taxon>Rhizobiaceae</taxon>
        <taxon>Sinorhizobium/Ensifer group</taxon>
        <taxon>Sinorhizobium</taxon>
    </lineage>
</organism>
<dbReference type="Gene3D" id="3.50.50.60">
    <property type="entry name" value="FAD/NAD(P)-binding domain"/>
    <property type="match status" value="1"/>
</dbReference>
<dbReference type="PRINTS" id="PR01001">
    <property type="entry name" value="FADG3PDH"/>
</dbReference>
<dbReference type="Pfam" id="PF01266">
    <property type="entry name" value="DAO"/>
    <property type="match status" value="1"/>
</dbReference>
<geneLocation type="plasmid" evidence="8 9">
    <name>pSMED02</name>
</geneLocation>
<name>A6UKP4_SINMW</name>
<keyword evidence="4" id="KW-0274">FAD</keyword>
<dbReference type="EMBL" id="CP000740">
    <property type="protein sequence ID" value="ABR64224.1"/>
    <property type="molecule type" value="Genomic_DNA"/>
</dbReference>
<sequence>MTPRPKLCERSHMERECHCCGDGREWSVTEIYDTVVIGGGIIAAAAGQHLTAAGYRTLLVERGDYGAGTSSKTSRLQHCGLGYLSAASGSIAAFLAHPRSAIECVSLMRRSMQGRAEFVRLAPERVKPVTFIIPLTPENAIPRWRARLAFRLMAASDGGKVPLNLRILSAEEARAHPALQGMVGLKSIRGAMSFTEYQYHWPERIVVDTVMKARANGMEALNHTAVRGLAREGDLWRVTLTAAEGSRDVLARAVVNCAGVWIDEITALAGAPHIRRNTGEKGTNIVVRLPESLRGVGFETMTAAGAPFYLIPWGELHYVGPWDSASDGRPEGFRATEAEIAAILDQLGRLFPSFGLKREDVLYAWAGVRPRSLARDGKGSAPVVREHDLTDEGLPNFFIFTGGLLMTHRDAGRRLTRAVARRLKPSGPPRQLDAPSLHLPDMDQVTEASVAHAVLNEQARTLSDILRRRLSVGWEPDLGLRHVERAAKLTAPHLGWTPDEMAAKIADFIDETTTEFNLRTS</sequence>
<dbReference type="SUPFAM" id="SSF51905">
    <property type="entry name" value="FAD/NAD(P)-binding domain"/>
    <property type="match status" value="1"/>
</dbReference>
<dbReference type="InterPro" id="IPR000447">
    <property type="entry name" value="G3P_DH_FAD-dep"/>
</dbReference>
<evidence type="ECO:0000313" key="8">
    <source>
        <dbReference type="EMBL" id="ABR64224.1"/>
    </source>
</evidence>
<comment type="cofactor">
    <cofactor evidence="1">
        <name>FAD</name>
        <dbReference type="ChEBI" id="CHEBI:57692"/>
    </cofactor>
</comment>
<dbReference type="GO" id="GO:0046168">
    <property type="term" value="P:glycerol-3-phosphate catabolic process"/>
    <property type="evidence" value="ECO:0007669"/>
    <property type="project" value="TreeGrafter"/>
</dbReference>
<gene>
    <name evidence="8" type="ordered locus">Smed_5463</name>
</gene>
<dbReference type="InterPro" id="IPR036188">
    <property type="entry name" value="FAD/NAD-bd_sf"/>
</dbReference>
<dbReference type="KEGG" id="smd:Smed_5463"/>
<dbReference type="InterPro" id="IPR038299">
    <property type="entry name" value="DAO_C_sf"/>
</dbReference>